<evidence type="ECO:0000313" key="3">
    <source>
        <dbReference type="EMBL" id="RIV44106.1"/>
    </source>
</evidence>
<keyword evidence="6" id="KW-1185">Reference proteome</keyword>
<dbReference type="EMBL" id="VNWK01000026">
    <property type="protein sequence ID" value="TXJ94015.1"/>
    <property type="molecule type" value="Genomic_DNA"/>
</dbReference>
<evidence type="ECO:0000313" key="4">
    <source>
        <dbReference type="EMBL" id="TXJ94015.1"/>
    </source>
</evidence>
<sequence>MIKRLSFFCCILFFTLSCNSKSEKKTTQTNNSKIAESGDSRQSNLPDESISAICLWPKVGLRDKPGMEDAKYITTIYFGETVEFLNEKENTDDGKEYLKIRLSDGSEGWVYGNLFALDGELAIIEKETELYKRPDIMTFEGVKLKPMDMVVIFDDEEHKEWHQITSIKKERNGWIQGNIDAIQDEVDIKLGILYWRAMEESSEKKSVLLENILANPNFKKSKLIENVTKALYENSDGAEAFYIEELDSFENLSSNKLGIKTGLANVRKDPNSNGDVLFQVQKGDICYILAQGESLEKINDVTDRWYKINFNGKEGWVFGYYTTKRRN</sequence>
<evidence type="ECO:0000259" key="2">
    <source>
        <dbReference type="PROSITE" id="PS51781"/>
    </source>
</evidence>
<reference evidence="3 5" key="1">
    <citation type="submission" date="2018-08" db="EMBL/GenBank/DDBJ databases">
        <title>Proposal of Muricauda 72 sp.nov. and Muricauda NH166 sp.nov., isolated from seawater.</title>
        <authorList>
            <person name="Cheng H."/>
            <person name="Wu Y.-H."/>
            <person name="Guo L.-L."/>
            <person name="Xu X.-W."/>
        </authorList>
    </citation>
    <scope>NUCLEOTIDE SEQUENCE [LARGE SCALE GENOMIC DNA]</scope>
    <source>
        <strain evidence="3 5">72</strain>
    </source>
</reference>
<evidence type="ECO:0000313" key="5">
    <source>
        <dbReference type="Proteomes" id="UP000266691"/>
    </source>
</evidence>
<dbReference type="SMART" id="SM00287">
    <property type="entry name" value="SH3b"/>
    <property type="match status" value="2"/>
</dbReference>
<proteinExistence type="predicted"/>
<feature type="signal peptide" evidence="1">
    <location>
        <begin position="1"/>
        <end position="20"/>
    </location>
</feature>
<dbReference type="Pfam" id="PF08239">
    <property type="entry name" value="SH3_3"/>
    <property type="match status" value="2"/>
</dbReference>
<dbReference type="EMBL" id="QXFI01000026">
    <property type="protein sequence ID" value="RIV44106.1"/>
    <property type="molecule type" value="Genomic_DNA"/>
</dbReference>
<dbReference type="RefSeq" id="WP_119647800.1">
    <property type="nucleotide sequence ID" value="NZ_QXFI01000026.1"/>
</dbReference>
<organism evidence="3 5">
    <name type="scientific">Flagellimonas pelagia</name>
    <dbReference type="NCBI Taxonomy" id="2306998"/>
    <lineage>
        <taxon>Bacteria</taxon>
        <taxon>Pseudomonadati</taxon>
        <taxon>Bacteroidota</taxon>
        <taxon>Flavobacteriia</taxon>
        <taxon>Flavobacteriales</taxon>
        <taxon>Flavobacteriaceae</taxon>
        <taxon>Flagellimonas</taxon>
    </lineage>
</organism>
<keyword evidence="1" id="KW-0732">Signal</keyword>
<accession>A0A3A1NM80</accession>
<dbReference type="AlphaFoldDB" id="A0A3A1NM80"/>
<feature type="chain" id="PRO_5017408815" evidence="1">
    <location>
        <begin position="21"/>
        <end position="327"/>
    </location>
</feature>
<evidence type="ECO:0000256" key="1">
    <source>
        <dbReference type="SAM" id="SignalP"/>
    </source>
</evidence>
<dbReference type="OrthoDB" id="981314at2"/>
<dbReference type="PROSITE" id="PS51257">
    <property type="entry name" value="PROKAR_LIPOPROTEIN"/>
    <property type="match status" value="1"/>
</dbReference>
<protein>
    <submittedName>
        <fullName evidence="4">SH3 domain-containing protein</fullName>
    </submittedName>
</protein>
<gene>
    <name evidence="3" type="ORF">D2V05_11485</name>
    <name evidence="4" type="ORF">FQ017_11375</name>
</gene>
<evidence type="ECO:0000313" key="6">
    <source>
        <dbReference type="Proteomes" id="UP000321621"/>
    </source>
</evidence>
<comment type="caution">
    <text evidence="3">The sequence shown here is derived from an EMBL/GenBank/DDBJ whole genome shotgun (WGS) entry which is preliminary data.</text>
</comment>
<dbReference type="Gene3D" id="2.30.30.40">
    <property type="entry name" value="SH3 Domains"/>
    <property type="match status" value="2"/>
</dbReference>
<dbReference type="InterPro" id="IPR003646">
    <property type="entry name" value="SH3-like_bac-type"/>
</dbReference>
<dbReference type="Proteomes" id="UP000266691">
    <property type="component" value="Unassembled WGS sequence"/>
</dbReference>
<reference evidence="4 6" key="2">
    <citation type="submission" date="2019-07" db="EMBL/GenBank/DDBJ databases">
        <title>Draft genome of two Muricauda strains isolated from deep sea.</title>
        <authorList>
            <person name="Sun C."/>
        </authorList>
    </citation>
    <scope>NUCLEOTIDE SEQUENCE [LARGE SCALE GENOMIC DNA]</scope>
    <source>
        <strain evidence="4 6">72</strain>
    </source>
</reference>
<dbReference type="Proteomes" id="UP000321621">
    <property type="component" value="Unassembled WGS sequence"/>
</dbReference>
<dbReference type="PROSITE" id="PS51781">
    <property type="entry name" value="SH3B"/>
    <property type="match status" value="1"/>
</dbReference>
<name>A0A3A1NM80_9FLAO</name>
<feature type="domain" description="SH3b" evidence="2">
    <location>
        <begin position="254"/>
        <end position="326"/>
    </location>
</feature>